<dbReference type="EMBL" id="MKQR01000026">
    <property type="protein sequence ID" value="OLR91180.1"/>
    <property type="molecule type" value="Genomic_DNA"/>
</dbReference>
<evidence type="ECO:0000313" key="3">
    <source>
        <dbReference type="Proteomes" id="UP000186040"/>
    </source>
</evidence>
<protein>
    <recommendedName>
        <fullName evidence="1">Glycosyltransferase 2-like domain-containing protein</fullName>
    </recommendedName>
</protein>
<name>A0A1Q9LGN9_9PSEU</name>
<evidence type="ECO:0000313" key="2">
    <source>
        <dbReference type="EMBL" id="OLR91180.1"/>
    </source>
</evidence>
<dbReference type="Gene3D" id="3.90.550.10">
    <property type="entry name" value="Spore Coat Polysaccharide Biosynthesis Protein SpsA, Chain A"/>
    <property type="match status" value="1"/>
</dbReference>
<dbReference type="CDD" id="cd04186">
    <property type="entry name" value="GT_2_like_c"/>
    <property type="match status" value="1"/>
</dbReference>
<dbReference type="PANTHER" id="PTHR43179">
    <property type="entry name" value="RHAMNOSYLTRANSFERASE WBBL"/>
    <property type="match status" value="1"/>
</dbReference>
<feature type="domain" description="Glycosyltransferase 2-like" evidence="1">
    <location>
        <begin position="1"/>
        <end position="119"/>
    </location>
</feature>
<organism evidence="2 3">
    <name type="scientific">Actinokineospora bangkokensis</name>
    <dbReference type="NCBI Taxonomy" id="1193682"/>
    <lineage>
        <taxon>Bacteria</taxon>
        <taxon>Bacillati</taxon>
        <taxon>Actinomycetota</taxon>
        <taxon>Actinomycetes</taxon>
        <taxon>Pseudonocardiales</taxon>
        <taxon>Pseudonocardiaceae</taxon>
        <taxon>Actinokineospora</taxon>
    </lineage>
</organism>
<accession>A0A1Q9LGN9</accession>
<dbReference type="STRING" id="1193682.BJP25_29890"/>
<dbReference type="Proteomes" id="UP000186040">
    <property type="component" value="Unassembled WGS sequence"/>
</dbReference>
<evidence type="ECO:0000259" key="1">
    <source>
        <dbReference type="Pfam" id="PF00535"/>
    </source>
</evidence>
<sequence length="308" mass="33094">MVSYNAADHLRRTLAALTGPAAPAAAHEVLLTDNASADGAADVAEHFLGPAAVLRLDRNTGFGHAVNRGVERARGEFVLLLNPDAEPEPGAVDTLLAHLRAHPDHGVVGGRYRTPDGGADPRSCFGRITLWSLTCGALGLSVVARGSRLFDPEALGGWDRTTPRHVDVVSGGFLLVSRALWDRLGGFDELFRIYGEDQDLCLRAARLGYRPSMTPDAVVVHDIGASSTSRAGRDVLVLCGRATVVQRHYRGPARRYGLGALALGVLLRATAERALRRPGRWSEVWRRRAEWASGWSPSLPLPGERVAA</sequence>
<gene>
    <name evidence="2" type="ORF">BJP25_29890</name>
</gene>
<dbReference type="PANTHER" id="PTHR43179:SF7">
    <property type="entry name" value="RHAMNOSYLTRANSFERASE WBBL"/>
    <property type="match status" value="1"/>
</dbReference>
<dbReference type="InterPro" id="IPR001173">
    <property type="entry name" value="Glyco_trans_2-like"/>
</dbReference>
<comment type="caution">
    <text evidence="2">The sequence shown here is derived from an EMBL/GenBank/DDBJ whole genome shotgun (WGS) entry which is preliminary data.</text>
</comment>
<dbReference type="Pfam" id="PF00535">
    <property type="entry name" value="Glycos_transf_2"/>
    <property type="match status" value="1"/>
</dbReference>
<keyword evidence="3" id="KW-1185">Reference proteome</keyword>
<dbReference type="InterPro" id="IPR029044">
    <property type="entry name" value="Nucleotide-diphossugar_trans"/>
</dbReference>
<proteinExistence type="predicted"/>
<dbReference type="AlphaFoldDB" id="A0A1Q9LGN9"/>
<reference evidence="2 3" key="1">
    <citation type="submission" date="2016-10" db="EMBL/GenBank/DDBJ databases">
        <title>The Draft Genome Sequence of Actinokineospora bangkokensis 44EHWT reveals the biosynthetic pathway of antifungal compounds Thailandins with unusual extender unit butylmalonyl-CoA.</title>
        <authorList>
            <person name="Greule A."/>
            <person name="Intra B."/>
            <person name="Flemming S."/>
            <person name="Rommel M.G."/>
            <person name="Panbangred W."/>
            <person name="Bechthold A."/>
        </authorList>
    </citation>
    <scope>NUCLEOTIDE SEQUENCE [LARGE SCALE GENOMIC DNA]</scope>
    <source>
        <strain evidence="2 3">44EHW</strain>
    </source>
</reference>
<dbReference type="SUPFAM" id="SSF53448">
    <property type="entry name" value="Nucleotide-diphospho-sugar transferases"/>
    <property type="match status" value="1"/>
</dbReference>